<reference evidence="2" key="2">
    <citation type="journal article" date="2023" name="IMA Fungus">
        <title>Comparative genomic study of the Penicillium genus elucidates a diverse pangenome and 15 lateral gene transfer events.</title>
        <authorList>
            <person name="Petersen C."/>
            <person name="Sorensen T."/>
            <person name="Nielsen M.R."/>
            <person name="Sondergaard T.E."/>
            <person name="Sorensen J.L."/>
            <person name="Fitzpatrick D.A."/>
            <person name="Frisvad J.C."/>
            <person name="Nielsen K.L."/>
        </authorList>
    </citation>
    <scope>NUCLEOTIDE SEQUENCE</scope>
    <source>
        <strain evidence="2">IBT 16125</strain>
    </source>
</reference>
<comment type="caution">
    <text evidence="2">The sequence shown here is derived from an EMBL/GenBank/DDBJ whole genome shotgun (WGS) entry which is preliminary data.</text>
</comment>
<keyword evidence="1" id="KW-0732">Signal</keyword>
<evidence type="ECO:0000256" key="1">
    <source>
        <dbReference type="SAM" id="SignalP"/>
    </source>
</evidence>
<dbReference type="InterPro" id="IPR024079">
    <property type="entry name" value="MetalloPept_cat_dom_sf"/>
</dbReference>
<dbReference type="GO" id="GO:0008237">
    <property type="term" value="F:metallopeptidase activity"/>
    <property type="evidence" value="ECO:0007669"/>
    <property type="project" value="InterPro"/>
</dbReference>
<dbReference type="RefSeq" id="XP_056760949.1">
    <property type="nucleotide sequence ID" value="XM_056916195.1"/>
</dbReference>
<sequence>MRVKLAFLAAIFCNNLGQGFAWSVDSKSCGPITSNIEKAMENLMKWPAAVEKSLIKDKRINDMAASLFNAVDYAKVKETIKKVGAQSQKTTPGSGDREDPIIYCDLDRYIVISDKKDPKKLQALDTIHNYPIPYEVYEECEKRTKDTTAYTTPKTNAKGKGQTVIQLCPWYLKEVGQTPFLNKNGEPQNNKLHNAADILYQSRGLSVHVDNFARLELTLFHEFVHTPKVKYPPIGDSGTYWGSCTRLTEAQALDNAESYAMLSLATYLMSTLGATIKPDGTIEWEQDELSAGQKRSEVVGQQFTA</sequence>
<evidence type="ECO:0008006" key="4">
    <source>
        <dbReference type="Google" id="ProtNLM"/>
    </source>
</evidence>
<dbReference type="SUPFAM" id="SSF55486">
    <property type="entry name" value="Metalloproteases ('zincins'), catalytic domain"/>
    <property type="match status" value="1"/>
</dbReference>
<name>A0AAD6BW90_9EURO</name>
<dbReference type="Gene3D" id="3.40.390.10">
    <property type="entry name" value="Collagenase (Catalytic Domain)"/>
    <property type="match status" value="1"/>
</dbReference>
<proteinExistence type="predicted"/>
<protein>
    <recommendedName>
        <fullName evidence="4">Deuterolysin</fullName>
    </recommendedName>
</protein>
<feature type="chain" id="PRO_5042288208" description="Deuterolysin" evidence="1">
    <location>
        <begin position="22"/>
        <end position="305"/>
    </location>
</feature>
<gene>
    <name evidence="2" type="ORF">N7458_012814</name>
</gene>
<organism evidence="2 3">
    <name type="scientific">Penicillium daleae</name>
    <dbReference type="NCBI Taxonomy" id="63821"/>
    <lineage>
        <taxon>Eukaryota</taxon>
        <taxon>Fungi</taxon>
        <taxon>Dikarya</taxon>
        <taxon>Ascomycota</taxon>
        <taxon>Pezizomycotina</taxon>
        <taxon>Eurotiomycetes</taxon>
        <taxon>Eurotiomycetidae</taxon>
        <taxon>Eurotiales</taxon>
        <taxon>Aspergillaceae</taxon>
        <taxon>Penicillium</taxon>
    </lineage>
</organism>
<dbReference type="Proteomes" id="UP001213681">
    <property type="component" value="Unassembled WGS sequence"/>
</dbReference>
<dbReference type="GeneID" id="81606438"/>
<dbReference type="EMBL" id="JAPVEA010000009">
    <property type="protein sequence ID" value="KAJ5433658.1"/>
    <property type="molecule type" value="Genomic_DNA"/>
</dbReference>
<keyword evidence="3" id="KW-1185">Reference proteome</keyword>
<evidence type="ECO:0000313" key="2">
    <source>
        <dbReference type="EMBL" id="KAJ5433658.1"/>
    </source>
</evidence>
<feature type="signal peptide" evidence="1">
    <location>
        <begin position="1"/>
        <end position="21"/>
    </location>
</feature>
<evidence type="ECO:0000313" key="3">
    <source>
        <dbReference type="Proteomes" id="UP001213681"/>
    </source>
</evidence>
<dbReference type="AlphaFoldDB" id="A0AAD6BW90"/>
<reference evidence="2" key="1">
    <citation type="submission" date="2022-12" db="EMBL/GenBank/DDBJ databases">
        <authorList>
            <person name="Petersen C."/>
        </authorList>
    </citation>
    <scope>NUCLEOTIDE SEQUENCE</scope>
    <source>
        <strain evidence="2">IBT 16125</strain>
    </source>
</reference>
<accession>A0AAD6BW90</accession>